<keyword evidence="11 13" id="KW-0472">Membrane</keyword>
<proteinExistence type="inferred from homology"/>
<dbReference type="Gene3D" id="1.20.58.1610">
    <property type="entry name" value="NADH:ubiquinone/plastoquinone oxidoreductase, chain 3"/>
    <property type="match status" value="1"/>
</dbReference>
<evidence type="ECO:0000313" key="14">
    <source>
        <dbReference type="EMBL" id="BAR90922.1"/>
    </source>
</evidence>
<reference evidence="15" key="1">
    <citation type="submission" date="2015-05" db="EMBL/GenBank/DDBJ databases">
        <title>Evolution of Endosymbiotic Potential of H. Vulgaris with green alga.</title>
        <authorList>
            <person name="Ishikawa M."/>
            <person name="Shimizu H."/>
            <person name="Nozawa M."/>
            <person name="Ikeo K."/>
            <person name="Gojobori T."/>
        </authorList>
    </citation>
    <scope>NUCLEOTIDE SEQUENCE</scope>
    <source>
        <strain evidence="16">B11</strain>
        <strain evidence="14">B4</strain>
        <strain evidence="15">J6</strain>
    </source>
</reference>
<comment type="subcellular location">
    <subcellularLocation>
        <location evidence="1">Membrane</location>
        <topology evidence="1">Multi-pass membrane protein</topology>
    </subcellularLocation>
    <subcellularLocation>
        <location evidence="13">Mitochondrion membrane</location>
        <topology evidence="13">Multi-pass membrane protein</topology>
    </subcellularLocation>
</comment>
<feature type="transmembrane region" description="Helical" evidence="13">
    <location>
        <begin position="6"/>
        <end position="28"/>
    </location>
</feature>
<dbReference type="GO" id="GO:0030964">
    <property type="term" value="C:NADH dehydrogenase complex"/>
    <property type="evidence" value="ECO:0007669"/>
    <property type="project" value="TreeGrafter"/>
</dbReference>
<keyword evidence="6 13" id="KW-0812">Transmembrane</keyword>
<dbReference type="GO" id="GO:0031966">
    <property type="term" value="C:mitochondrial membrane"/>
    <property type="evidence" value="ECO:0007669"/>
    <property type="project" value="UniProtKB-SubCell"/>
</dbReference>
<evidence type="ECO:0000256" key="8">
    <source>
        <dbReference type="ARBA" id="ARBA00022989"/>
    </source>
</evidence>
<comment type="function">
    <text evidence="13">Core subunit of the mitochondrial membrane respiratory chain NADH dehydrogenase (Complex I) which catalyzes electron transfer from NADH through the respiratory chain, using ubiquinone as an electron acceptor. Essential for the catalytic activity of complex I.</text>
</comment>
<dbReference type="OrthoDB" id="154075at2759"/>
<dbReference type="EMBL" id="LC053801">
    <property type="protein sequence ID" value="BAR90936.1"/>
    <property type="molecule type" value="Genomic_DNA"/>
</dbReference>
<dbReference type="InterPro" id="IPR000440">
    <property type="entry name" value="NADH_UbQ/plastoQ_OxRdtase_su3"/>
</dbReference>
<keyword evidence="13 15" id="KW-0496">Mitochondrion</keyword>
<evidence type="ECO:0000256" key="5">
    <source>
        <dbReference type="ARBA" id="ARBA00022448"/>
    </source>
</evidence>
<comment type="similarity">
    <text evidence="2 13">Belongs to the complex I subunit 3 family.</text>
</comment>
<keyword evidence="7 13" id="KW-1278">Translocase</keyword>
<feature type="transmembrane region" description="Helical" evidence="13">
    <location>
        <begin position="91"/>
        <end position="108"/>
    </location>
</feature>
<evidence type="ECO:0000256" key="9">
    <source>
        <dbReference type="ARBA" id="ARBA00023027"/>
    </source>
</evidence>
<evidence type="ECO:0000313" key="16">
    <source>
        <dbReference type="EMBL" id="BAR90936.1"/>
    </source>
</evidence>
<geneLocation type="mitochondrion" evidence="15"/>
<dbReference type="PANTHER" id="PTHR11058">
    <property type="entry name" value="NADH-UBIQUINONE OXIDOREDUCTASE CHAIN 3"/>
    <property type="match status" value="1"/>
</dbReference>
<dbReference type="PANTHER" id="PTHR11058:SF9">
    <property type="entry name" value="NADH-UBIQUINONE OXIDOREDUCTASE CHAIN 3"/>
    <property type="match status" value="1"/>
</dbReference>
<dbReference type="AlphaFoldDB" id="A0A0H5AP21"/>
<evidence type="ECO:0000256" key="4">
    <source>
        <dbReference type="ARBA" id="ARBA00021007"/>
    </source>
</evidence>
<keyword evidence="10 13" id="KW-0830">Ubiquinone</keyword>
<name>A0A0H5AP21_HYDVU</name>
<accession>A0A0H5AP21</accession>
<dbReference type="EC" id="7.1.1.2" evidence="3 13"/>
<evidence type="ECO:0000256" key="11">
    <source>
        <dbReference type="ARBA" id="ARBA00023136"/>
    </source>
</evidence>
<organism evidence="15">
    <name type="scientific">Hydra vulgaris</name>
    <name type="common">Hydra</name>
    <name type="synonym">Hydra attenuata</name>
    <dbReference type="NCBI Taxonomy" id="6087"/>
    <lineage>
        <taxon>Eukaryota</taxon>
        <taxon>Metazoa</taxon>
        <taxon>Cnidaria</taxon>
        <taxon>Hydrozoa</taxon>
        <taxon>Hydroidolina</taxon>
        <taxon>Anthoathecata</taxon>
        <taxon>Aplanulata</taxon>
        <taxon>Hydridae</taxon>
        <taxon>Hydra</taxon>
    </lineage>
</organism>
<keyword evidence="5 13" id="KW-0813">Transport</keyword>
<evidence type="ECO:0000256" key="1">
    <source>
        <dbReference type="ARBA" id="ARBA00004141"/>
    </source>
</evidence>
<evidence type="ECO:0000256" key="10">
    <source>
        <dbReference type="ARBA" id="ARBA00023075"/>
    </source>
</evidence>
<dbReference type="FunFam" id="1.20.58.1610:FF:000004">
    <property type="entry name" value="NADH-quinone oxidoreductase subunit A"/>
    <property type="match status" value="1"/>
</dbReference>
<dbReference type="Pfam" id="PF00507">
    <property type="entry name" value="Oxidored_q4"/>
    <property type="match status" value="1"/>
</dbReference>
<keyword evidence="9 13" id="KW-0520">NAD</keyword>
<dbReference type="EMBL" id="LC053799">
    <property type="protein sequence ID" value="BAR90922.1"/>
    <property type="molecule type" value="Genomic_DNA"/>
</dbReference>
<evidence type="ECO:0000256" key="3">
    <source>
        <dbReference type="ARBA" id="ARBA00012944"/>
    </source>
</evidence>
<evidence type="ECO:0000256" key="13">
    <source>
        <dbReference type="RuleBase" id="RU003640"/>
    </source>
</evidence>
<feature type="transmembrane region" description="Helical" evidence="13">
    <location>
        <begin position="57"/>
        <end position="79"/>
    </location>
</feature>
<evidence type="ECO:0000256" key="6">
    <source>
        <dbReference type="ARBA" id="ARBA00022692"/>
    </source>
</evidence>
<gene>
    <name evidence="15" type="primary">ND3</name>
</gene>
<evidence type="ECO:0000256" key="7">
    <source>
        <dbReference type="ARBA" id="ARBA00022967"/>
    </source>
</evidence>
<comment type="catalytic activity">
    <reaction evidence="12 13">
        <text>a ubiquinone + NADH + 5 H(+)(in) = a ubiquinol + NAD(+) + 4 H(+)(out)</text>
        <dbReference type="Rhea" id="RHEA:29091"/>
        <dbReference type="Rhea" id="RHEA-COMP:9565"/>
        <dbReference type="Rhea" id="RHEA-COMP:9566"/>
        <dbReference type="ChEBI" id="CHEBI:15378"/>
        <dbReference type="ChEBI" id="CHEBI:16389"/>
        <dbReference type="ChEBI" id="CHEBI:17976"/>
        <dbReference type="ChEBI" id="CHEBI:57540"/>
        <dbReference type="ChEBI" id="CHEBI:57945"/>
        <dbReference type="EC" id="7.1.1.2"/>
    </reaction>
</comment>
<evidence type="ECO:0000256" key="12">
    <source>
        <dbReference type="ARBA" id="ARBA00049551"/>
    </source>
</evidence>
<keyword evidence="8 13" id="KW-1133">Transmembrane helix</keyword>
<dbReference type="EMBL" id="LC053800">
    <property type="protein sequence ID" value="BAR90929.1"/>
    <property type="molecule type" value="Genomic_DNA"/>
</dbReference>
<keyword evidence="13" id="KW-0679">Respiratory chain</keyword>
<evidence type="ECO:0000313" key="15">
    <source>
        <dbReference type="EMBL" id="BAR90929.1"/>
    </source>
</evidence>
<dbReference type="InterPro" id="IPR038430">
    <property type="entry name" value="NDAH_ubi_oxred_su3_sf"/>
</dbReference>
<dbReference type="GO" id="GO:0008137">
    <property type="term" value="F:NADH dehydrogenase (ubiquinone) activity"/>
    <property type="evidence" value="ECO:0007669"/>
    <property type="project" value="UniProtKB-UniRule"/>
</dbReference>
<keyword evidence="13" id="KW-0249">Electron transport</keyword>
<sequence>MKLNLFIYLSISFILSFIVLFFSIFLSFKSPDKEKVSIYECGFNPFHSTGQPFSIRFFLISILFLVFDLEIIYLFPWSVNSNLIDYYSQSIIYLFIIVLVIGLVYEWLRGGLEWE</sequence>
<protein>
    <recommendedName>
        <fullName evidence="4 13">NADH-ubiquinone oxidoreductase chain 3</fullName>
        <ecNumber evidence="3 13">7.1.1.2</ecNumber>
    </recommendedName>
</protein>
<evidence type="ECO:0000256" key="2">
    <source>
        <dbReference type="ARBA" id="ARBA00008472"/>
    </source>
</evidence>